<evidence type="ECO:0000313" key="2">
    <source>
        <dbReference type="Proteomes" id="UP000824120"/>
    </source>
</evidence>
<dbReference type="EMBL" id="JACXVP010000008">
    <property type="protein sequence ID" value="KAG5590113.1"/>
    <property type="molecule type" value="Genomic_DNA"/>
</dbReference>
<reference evidence="1 2" key="1">
    <citation type="submission" date="2020-09" db="EMBL/GenBank/DDBJ databases">
        <title>De no assembly of potato wild relative species, Solanum commersonii.</title>
        <authorList>
            <person name="Cho K."/>
        </authorList>
    </citation>
    <scope>NUCLEOTIDE SEQUENCE [LARGE SCALE GENOMIC DNA]</scope>
    <source>
        <strain evidence="1">LZ3.2</strain>
        <tissue evidence="1">Leaf</tissue>
    </source>
</reference>
<comment type="caution">
    <text evidence="1">The sequence shown here is derived from an EMBL/GenBank/DDBJ whole genome shotgun (WGS) entry which is preliminary data.</text>
</comment>
<proteinExistence type="predicted"/>
<accession>A0A9J5XPG8</accession>
<dbReference type="Proteomes" id="UP000824120">
    <property type="component" value="Chromosome 8"/>
</dbReference>
<gene>
    <name evidence="1" type="ORF">H5410_040627</name>
</gene>
<keyword evidence="2" id="KW-1185">Reference proteome</keyword>
<evidence type="ECO:0000313" key="1">
    <source>
        <dbReference type="EMBL" id="KAG5590113.1"/>
    </source>
</evidence>
<protein>
    <submittedName>
        <fullName evidence="1">Uncharacterized protein</fullName>
    </submittedName>
</protein>
<dbReference type="AlphaFoldDB" id="A0A9J5XPG8"/>
<organism evidence="1 2">
    <name type="scientific">Solanum commersonii</name>
    <name type="common">Commerson's wild potato</name>
    <name type="synonym">Commerson's nightshade</name>
    <dbReference type="NCBI Taxonomy" id="4109"/>
    <lineage>
        <taxon>Eukaryota</taxon>
        <taxon>Viridiplantae</taxon>
        <taxon>Streptophyta</taxon>
        <taxon>Embryophyta</taxon>
        <taxon>Tracheophyta</taxon>
        <taxon>Spermatophyta</taxon>
        <taxon>Magnoliopsida</taxon>
        <taxon>eudicotyledons</taxon>
        <taxon>Gunneridae</taxon>
        <taxon>Pentapetalae</taxon>
        <taxon>asterids</taxon>
        <taxon>lamiids</taxon>
        <taxon>Solanales</taxon>
        <taxon>Solanaceae</taxon>
        <taxon>Solanoideae</taxon>
        <taxon>Solaneae</taxon>
        <taxon>Solanum</taxon>
    </lineage>
</organism>
<name>A0A9J5XPG8_SOLCO</name>
<dbReference type="OrthoDB" id="1938625at2759"/>
<sequence length="123" mass="14115">MVMKQITTLYRNLLWSGLAYSNKVSLVAWDMVCRPKKEGGLAIIDCMDWNVVAIAKCIWNVAQNTDNLWMKWYGFLLTKRSRQRDSPSGKDLLDKEGISQGTLEGVSEVLRWKMPKKTTEMLA</sequence>